<gene>
    <name evidence="4" type="ORF">SAMN02745220_03327</name>
</gene>
<protein>
    <submittedName>
        <fullName evidence="4">Fumarase, class II</fullName>
    </submittedName>
</protein>
<dbReference type="PANTHER" id="PTHR42696:SF2">
    <property type="entry name" value="ASPARTATE AMMONIA-LYASE"/>
    <property type="match status" value="1"/>
</dbReference>
<dbReference type="Pfam" id="PF10415">
    <property type="entry name" value="FumaraseC_C"/>
    <property type="match status" value="1"/>
</dbReference>
<proteinExistence type="predicted"/>
<dbReference type="STRING" id="1121416.SAMN02745220_03327"/>
<dbReference type="InterPro" id="IPR022761">
    <property type="entry name" value="Fumarate_lyase_N"/>
</dbReference>
<dbReference type="GO" id="GO:0005829">
    <property type="term" value="C:cytosol"/>
    <property type="evidence" value="ECO:0007669"/>
    <property type="project" value="TreeGrafter"/>
</dbReference>
<keyword evidence="1" id="KW-0456">Lyase</keyword>
<feature type="domain" description="Fumarase C C-terminal" evidence="3">
    <location>
        <begin position="403"/>
        <end position="455"/>
    </location>
</feature>
<dbReference type="GO" id="GO:0006099">
    <property type="term" value="P:tricarboxylic acid cycle"/>
    <property type="evidence" value="ECO:0007669"/>
    <property type="project" value="InterPro"/>
</dbReference>
<dbReference type="RefSeq" id="WP_073614789.1">
    <property type="nucleotide sequence ID" value="NZ_FRFE01000017.1"/>
</dbReference>
<dbReference type="Gene3D" id="1.10.40.30">
    <property type="entry name" value="Fumarase/aspartase (C-terminal domain)"/>
    <property type="match status" value="1"/>
</dbReference>
<dbReference type="PANTHER" id="PTHR42696">
    <property type="entry name" value="ASPARTATE AMMONIA-LYASE"/>
    <property type="match status" value="1"/>
</dbReference>
<dbReference type="GO" id="GO:0008797">
    <property type="term" value="F:aspartate ammonia-lyase activity"/>
    <property type="evidence" value="ECO:0007669"/>
    <property type="project" value="TreeGrafter"/>
</dbReference>
<keyword evidence="5" id="KW-1185">Reference proteome</keyword>
<evidence type="ECO:0000256" key="1">
    <source>
        <dbReference type="ARBA" id="ARBA00023239"/>
    </source>
</evidence>
<dbReference type="NCBIfam" id="NF008909">
    <property type="entry name" value="PRK12273.1"/>
    <property type="match status" value="1"/>
</dbReference>
<dbReference type="PRINTS" id="PR00145">
    <property type="entry name" value="ARGSUCLYASE"/>
</dbReference>
<dbReference type="InterPro" id="IPR051546">
    <property type="entry name" value="Aspartate_Ammonia-Lyase"/>
</dbReference>
<feature type="domain" description="Fumarate lyase N-terminal" evidence="2">
    <location>
        <begin position="16"/>
        <end position="337"/>
    </location>
</feature>
<dbReference type="FunFam" id="1.20.200.10:FF:000001">
    <property type="entry name" value="Fumarate hydratase, mitochondrial"/>
    <property type="match status" value="1"/>
</dbReference>
<dbReference type="OrthoDB" id="9802809at2"/>
<name>A0A1M7YCD5_9BACT</name>
<dbReference type="PROSITE" id="PS00163">
    <property type="entry name" value="FUMARATE_LYASES"/>
    <property type="match status" value="1"/>
</dbReference>
<dbReference type="InterPro" id="IPR000362">
    <property type="entry name" value="Fumarate_lyase_fam"/>
</dbReference>
<dbReference type="AlphaFoldDB" id="A0A1M7YCD5"/>
<evidence type="ECO:0000313" key="5">
    <source>
        <dbReference type="Proteomes" id="UP000184603"/>
    </source>
</evidence>
<evidence type="ECO:0000259" key="2">
    <source>
        <dbReference type="Pfam" id="PF00206"/>
    </source>
</evidence>
<dbReference type="SUPFAM" id="SSF48557">
    <property type="entry name" value="L-aspartase-like"/>
    <property type="match status" value="1"/>
</dbReference>
<accession>A0A1M7YCD5</accession>
<reference evidence="4 5" key="1">
    <citation type="submission" date="2016-12" db="EMBL/GenBank/DDBJ databases">
        <authorList>
            <person name="Song W.-J."/>
            <person name="Kurnit D.M."/>
        </authorList>
    </citation>
    <scope>NUCLEOTIDE SEQUENCE [LARGE SCALE GENOMIC DNA]</scope>
    <source>
        <strain evidence="4 5">DSM 18488</strain>
    </source>
</reference>
<dbReference type="EMBL" id="FRFE01000017">
    <property type="protein sequence ID" value="SHO50239.1"/>
    <property type="molecule type" value="Genomic_DNA"/>
</dbReference>
<dbReference type="InterPro" id="IPR018951">
    <property type="entry name" value="Fumarase_C_C"/>
</dbReference>
<dbReference type="Proteomes" id="UP000184603">
    <property type="component" value="Unassembled WGS sequence"/>
</dbReference>
<organism evidence="4 5">
    <name type="scientific">Desulfopila aestuarii DSM 18488</name>
    <dbReference type="NCBI Taxonomy" id="1121416"/>
    <lineage>
        <taxon>Bacteria</taxon>
        <taxon>Pseudomonadati</taxon>
        <taxon>Thermodesulfobacteriota</taxon>
        <taxon>Desulfobulbia</taxon>
        <taxon>Desulfobulbales</taxon>
        <taxon>Desulfocapsaceae</taxon>
        <taxon>Desulfopila</taxon>
    </lineage>
</organism>
<dbReference type="InterPro" id="IPR008948">
    <property type="entry name" value="L-Aspartase-like"/>
</dbReference>
<evidence type="ECO:0000259" key="3">
    <source>
        <dbReference type="Pfam" id="PF10415"/>
    </source>
</evidence>
<dbReference type="FunFam" id="1.10.40.30:FF:000002">
    <property type="entry name" value="Fumarate hydratase class II"/>
    <property type="match status" value="1"/>
</dbReference>
<dbReference type="GO" id="GO:0006531">
    <property type="term" value="P:aspartate metabolic process"/>
    <property type="evidence" value="ECO:0007669"/>
    <property type="project" value="TreeGrafter"/>
</dbReference>
<dbReference type="InterPro" id="IPR024083">
    <property type="entry name" value="Fumarase/histidase_N"/>
</dbReference>
<dbReference type="PRINTS" id="PR00149">
    <property type="entry name" value="FUMRATELYASE"/>
</dbReference>
<dbReference type="InterPro" id="IPR020557">
    <property type="entry name" value="Fumarate_lyase_CS"/>
</dbReference>
<dbReference type="Gene3D" id="1.20.200.10">
    <property type="entry name" value="Fumarase/aspartase (Central domain)"/>
    <property type="match status" value="1"/>
</dbReference>
<sequence>MTSEHGRIEYDSMGPVELPAGVLYGPQTQRAVNNFTIHPQPMPWEFIVTVILIKQAAAEANMELGLLDQERGKQIVISCEQLTKGELRDQFPVSVYQTGSGTSTNMNVNEVISSMAKAKGVKVSPNDHVNLGQSSNDVIPAAVHIATAIEVRKALIPATQKLADSIRSKAAEYSEVIKTGRTHLMDALPIRVQAEFEAWALQIEESSARLQDSFDRLTRLPLGGTAIGSGVNCHPDFAATAITYINEATGIRFAKARSLYKGISSMDTALEVSSHLKTLAMSLMKIANDLRWMNSGPLSGIGEIVLPALQPGSSIMPAKVNPVIPEAVAMAAAQVAGYDLAVTFATQSGNFQLNTMLPLIAANLLASIELLTNSCYSLAEKVFDGLVVKNDRCLAALEKNPILVTALNPEIGYLRAAELAKIAVAENRTILDVALEHTDLSREKLENLLDPKKMADGGNS</sequence>
<dbReference type="Pfam" id="PF00206">
    <property type="entry name" value="Lyase_1"/>
    <property type="match status" value="1"/>
</dbReference>
<dbReference type="Gene3D" id="1.10.275.10">
    <property type="entry name" value="Fumarase/aspartase (N-terminal domain)"/>
    <property type="match status" value="1"/>
</dbReference>
<evidence type="ECO:0000313" key="4">
    <source>
        <dbReference type="EMBL" id="SHO50239.1"/>
    </source>
</evidence>